<protein>
    <submittedName>
        <fullName evidence="2">Uncharacterized protein</fullName>
    </submittedName>
</protein>
<comment type="caution">
    <text evidence="2">The sequence shown here is derived from an EMBL/GenBank/DDBJ whole genome shotgun (WGS) entry which is preliminary data.</text>
</comment>
<gene>
    <name evidence="2" type="ORF">DFJ43DRAFT_1107155</name>
</gene>
<dbReference type="EMBL" id="JANVFO010000114">
    <property type="protein sequence ID" value="KAJ3711858.1"/>
    <property type="molecule type" value="Genomic_DNA"/>
</dbReference>
<keyword evidence="3" id="KW-1185">Reference proteome</keyword>
<dbReference type="Proteomes" id="UP001176059">
    <property type="component" value="Unassembled WGS sequence"/>
</dbReference>
<proteinExistence type="predicted"/>
<evidence type="ECO:0000313" key="2">
    <source>
        <dbReference type="EMBL" id="KAJ3711858.1"/>
    </source>
</evidence>
<reference evidence="2" key="2">
    <citation type="journal article" date="2023" name="Proc. Natl. Acad. Sci. U.S.A.">
        <title>A global phylogenomic analysis of the shiitake genus Lentinula.</title>
        <authorList>
            <person name="Sierra-Patev S."/>
            <person name="Min B."/>
            <person name="Naranjo-Ortiz M."/>
            <person name="Looney B."/>
            <person name="Konkel Z."/>
            <person name="Slot J.C."/>
            <person name="Sakamoto Y."/>
            <person name="Steenwyk J.L."/>
            <person name="Rokas A."/>
            <person name="Carro J."/>
            <person name="Camarero S."/>
            <person name="Ferreira P."/>
            <person name="Molpeceres G."/>
            <person name="Ruiz-Duenas F.J."/>
            <person name="Serrano A."/>
            <person name="Henrissat B."/>
            <person name="Drula E."/>
            <person name="Hughes K.W."/>
            <person name="Mata J.L."/>
            <person name="Ishikawa N.K."/>
            <person name="Vargas-Isla R."/>
            <person name="Ushijima S."/>
            <person name="Smith C.A."/>
            <person name="Donoghue J."/>
            <person name="Ahrendt S."/>
            <person name="Andreopoulos W."/>
            <person name="He G."/>
            <person name="LaButti K."/>
            <person name="Lipzen A."/>
            <person name="Ng V."/>
            <person name="Riley R."/>
            <person name="Sandor L."/>
            <person name="Barry K."/>
            <person name="Martinez A.T."/>
            <person name="Xiao Y."/>
            <person name="Gibbons J.G."/>
            <person name="Terashima K."/>
            <person name="Grigoriev I.V."/>
            <person name="Hibbett D."/>
        </authorList>
    </citation>
    <scope>NUCLEOTIDE SEQUENCE</scope>
    <source>
        <strain evidence="2">ET3784</strain>
    </source>
</reference>
<accession>A0AA38J2L2</accession>
<sequence>ILTASGSPLPAATRIGPETPPGLRRKFSWERKLKSVVKLGYCKHTDHPTHAALAIDDRIIHGGWSDNSHTRLQPKEIPEEAETVYLLNCDWLTLGKAEFGSSADKNQAFKALLSIAMPLYKAPGGNCWDYIRSALETMNERKELVDFASILAKFEGGQEELRTRS</sequence>
<feature type="non-terminal residue" evidence="2">
    <location>
        <position position="1"/>
    </location>
</feature>
<evidence type="ECO:0000256" key="1">
    <source>
        <dbReference type="SAM" id="MobiDB-lite"/>
    </source>
</evidence>
<feature type="region of interest" description="Disordered" evidence="1">
    <location>
        <begin position="1"/>
        <end position="22"/>
    </location>
</feature>
<organism evidence="2 3">
    <name type="scientific">Lentinula guzmanii</name>
    <dbReference type="NCBI Taxonomy" id="2804957"/>
    <lineage>
        <taxon>Eukaryota</taxon>
        <taxon>Fungi</taxon>
        <taxon>Dikarya</taxon>
        <taxon>Basidiomycota</taxon>
        <taxon>Agaricomycotina</taxon>
        <taxon>Agaricomycetes</taxon>
        <taxon>Agaricomycetidae</taxon>
        <taxon>Agaricales</taxon>
        <taxon>Marasmiineae</taxon>
        <taxon>Omphalotaceae</taxon>
        <taxon>Lentinula</taxon>
    </lineage>
</organism>
<name>A0AA38J2L2_9AGAR</name>
<reference evidence="2" key="1">
    <citation type="submission" date="2022-08" db="EMBL/GenBank/DDBJ databases">
        <authorList>
            <consortium name="DOE Joint Genome Institute"/>
            <person name="Min B."/>
            <person name="Sierra-Patev S."/>
            <person name="Naranjo-Ortiz M."/>
            <person name="Looney B."/>
            <person name="Konkel Z."/>
            <person name="Slot J.C."/>
            <person name="Sakamoto Y."/>
            <person name="Steenwyk J.L."/>
            <person name="Rokas A."/>
            <person name="Carro J."/>
            <person name="Camarero S."/>
            <person name="Ferreira P."/>
            <person name="Molpeceres G."/>
            <person name="Ruiz-duenas F.J."/>
            <person name="Serrano A."/>
            <person name="Henrissat B."/>
            <person name="Drula E."/>
            <person name="Hughes K.W."/>
            <person name="Mata J.L."/>
            <person name="Ishikawa N.K."/>
            <person name="Vargas-Isla R."/>
            <person name="Ushijima S."/>
            <person name="Smith C.A."/>
            <person name="Ahrendt S."/>
            <person name="Andreopoulos W."/>
            <person name="He G."/>
            <person name="LaButti K."/>
            <person name="Lipzen A."/>
            <person name="Ng V."/>
            <person name="Riley R."/>
            <person name="Sandor L."/>
            <person name="Barry K."/>
            <person name="Martinez A.T."/>
            <person name="Xiao Y."/>
            <person name="Gibbons J.G."/>
            <person name="Terashima K."/>
            <person name="Hibbett D.S."/>
            <person name="Grigoriev I.V."/>
        </authorList>
    </citation>
    <scope>NUCLEOTIDE SEQUENCE</scope>
    <source>
        <strain evidence="2">ET3784</strain>
    </source>
</reference>
<evidence type="ECO:0000313" key="3">
    <source>
        <dbReference type="Proteomes" id="UP001176059"/>
    </source>
</evidence>
<dbReference type="AlphaFoldDB" id="A0AA38J2L2"/>